<dbReference type="InterPro" id="IPR021860">
    <property type="entry name" value="Peptidase_S12_Pab87-rel_C"/>
</dbReference>
<keyword evidence="2" id="KW-0805">Transcription regulation</keyword>
<dbReference type="CDD" id="cd01106">
    <property type="entry name" value="HTH_TipAL-Mta"/>
    <property type="match status" value="1"/>
</dbReference>
<organism evidence="6 7">
    <name type="scientific">Methylosinus sporium</name>
    <dbReference type="NCBI Taxonomy" id="428"/>
    <lineage>
        <taxon>Bacteria</taxon>
        <taxon>Pseudomonadati</taxon>
        <taxon>Pseudomonadota</taxon>
        <taxon>Alphaproteobacteria</taxon>
        <taxon>Hyphomicrobiales</taxon>
        <taxon>Methylocystaceae</taxon>
        <taxon>Methylosinus</taxon>
    </lineage>
</organism>
<proteinExistence type="predicted"/>
<dbReference type="AlphaFoldDB" id="A0A2U1SQD9"/>
<keyword evidence="4" id="KW-0804">Transcription</keyword>
<sequence>MLLTAAECAERIGVTVRGLRTYEQRGLLTPTRSAKGWRLYGEKEIARLHEVLALKRFGLSLSRIAALLEGRAIDLDRTLGMQQSALTEQRQRIGEKLALVGAARTKLSTGGTLSLDELITLAKETTMTQTSLDLIAQRRYEQARPRKMTPIDPELYDRYVGAYQFDAIRGGITITRNDDRLFSQVTGQAAYEIFPESETEFFLKVVPAQLVFSVDRDQTANALTIHQNGVELVARRIDETEARRAEEELARRIRENRPQPDSEEAIRRTIDEARCGEVESTRMTEPLATLARERAEAIAEELSAKGELKDIRFVGVGVDGWDVYRAQFEKSETEWRIDLAPDGRVRGLFFRTLP</sequence>
<evidence type="ECO:0000256" key="4">
    <source>
        <dbReference type="ARBA" id="ARBA00023163"/>
    </source>
</evidence>
<keyword evidence="3" id="KW-0238">DNA-binding</keyword>
<dbReference type="Proteomes" id="UP000245137">
    <property type="component" value="Unassembled WGS sequence"/>
</dbReference>
<evidence type="ECO:0000313" key="6">
    <source>
        <dbReference type="EMBL" id="PWB93815.1"/>
    </source>
</evidence>
<evidence type="ECO:0000256" key="3">
    <source>
        <dbReference type="ARBA" id="ARBA00023125"/>
    </source>
</evidence>
<feature type="domain" description="HTH merR-type" evidence="5">
    <location>
        <begin position="2"/>
        <end position="70"/>
    </location>
</feature>
<dbReference type="SUPFAM" id="SSF46955">
    <property type="entry name" value="Putative DNA-binding domain"/>
    <property type="match status" value="1"/>
</dbReference>
<reference evidence="6 7" key="1">
    <citation type="journal article" date="2018" name="Appl. Microbiol. Biotechnol.">
        <title>Co-cultivation of the strictly anaerobic methanogen Methanosarcina barkeri with aerobic methanotrophs in an oxygen-limited membrane bioreactor.</title>
        <authorList>
            <person name="In 't Zandt M.H."/>
            <person name="van den Bosch T.J.M."/>
            <person name="Rijkers R."/>
            <person name="van Kessel M.A.H.J."/>
            <person name="Jetten M.S.M."/>
            <person name="Welte C.U."/>
        </authorList>
    </citation>
    <scope>NUCLEOTIDE SEQUENCE [LARGE SCALE GENOMIC DNA]</scope>
    <source>
        <strain evidence="6 7">DSM 17706</strain>
    </source>
</reference>
<evidence type="ECO:0000259" key="5">
    <source>
        <dbReference type="PROSITE" id="PS50937"/>
    </source>
</evidence>
<dbReference type="SMART" id="SM00422">
    <property type="entry name" value="HTH_MERR"/>
    <property type="match status" value="1"/>
</dbReference>
<dbReference type="InterPro" id="IPR047057">
    <property type="entry name" value="MerR_fam"/>
</dbReference>
<gene>
    <name evidence="6" type="ORF">C5689_11090</name>
</gene>
<dbReference type="PANTHER" id="PTHR30204">
    <property type="entry name" value="REDOX-CYCLING DRUG-SENSING TRANSCRIPTIONAL ACTIVATOR SOXR"/>
    <property type="match status" value="1"/>
</dbReference>
<dbReference type="PANTHER" id="PTHR30204:SF69">
    <property type="entry name" value="MERR-FAMILY TRANSCRIPTIONAL REGULATOR"/>
    <property type="match status" value="1"/>
</dbReference>
<dbReference type="GO" id="GO:0003700">
    <property type="term" value="F:DNA-binding transcription factor activity"/>
    <property type="evidence" value="ECO:0007669"/>
    <property type="project" value="InterPro"/>
</dbReference>
<dbReference type="InterPro" id="IPR009061">
    <property type="entry name" value="DNA-bd_dom_put_sf"/>
</dbReference>
<dbReference type="Gene3D" id="1.10.1660.10">
    <property type="match status" value="1"/>
</dbReference>
<evidence type="ECO:0000313" key="7">
    <source>
        <dbReference type="Proteomes" id="UP000245137"/>
    </source>
</evidence>
<dbReference type="Pfam" id="PF11954">
    <property type="entry name" value="DUF3471"/>
    <property type="match status" value="1"/>
</dbReference>
<dbReference type="Pfam" id="PF13411">
    <property type="entry name" value="MerR_1"/>
    <property type="match status" value="1"/>
</dbReference>
<comment type="caution">
    <text evidence="6">The sequence shown here is derived from an EMBL/GenBank/DDBJ whole genome shotgun (WGS) entry which is preliminary data.</text>
</comment>
<keyword evidence="1" id="KW-0678">Repressor</keyword>
<accession>A0A2U1SQD9</accession>
<dbReference type="PROSITE" id="PS50937">
    <property type="entry name" value="HTH_MERR_2"/>
    <property type="match status" value="1"/>
</dbReference>
<keyword evidence="7" id="KW-1185">Reference proteome</keyword>
<evidence type="ECO:0000256" key="1">
    <source>
        <dbReference type="ARBA" id="ARBA00022491"/>
    </source>
</evidence>
<dbReference type="EMBL" id="PUIV01000015">
    <property type="protein sequence ID" value="PWB93815.1"/>
    <property type="molecule type" value="Genomic_DNA"/>
</dbReference>
<dbReference type="InterPro" id="IPR000551">
    <property type="entry name" value="MerR-type_HTH_dom"/>
</dbReference>
<name>A0A2U1SQD9_METSR</name>
<dbReference type="GO" id="GO:0003677">
    <property type="term" value="F:DNA binding"/>
    <property type="evidence" value="ECO:0007669"/>
    <property type="project" value="UniProtKB-KW"/>
</dbReference>
<evidence type="ECO:0000256" key="2">
    <source>
        <dbReference type="ARBA" id="ARBA00023015"/>
    </source>
</evidence>
<dbReference type="PRINTS" id="PR00040">
    <property type="entry name" value="HTHMERR"/>
</dbReference>
<protein>
    <submittedName>
        <fullName evidence="6">Transcriptional regulator</fullName>
    </submittedName>
</protein>